<dbReference type="EMBL" id="JAARRM010000004">
    <property type="protein sequence ID" value="MBC1522064.1"/>
    <property type="molecule type" value="Genomic_DNA"/>
</dbReference>
<reference evidence="2 3" key="1">
    <citation type="submission" date="2020-03" db="EMBL/GenBank/DDBJ databases">
        <title>Soil Listeria distribution.</title>
        <authorList>
            <person name="Liao J."/>
            <person name="Wiedmann M."/>
        </authorList>
    </citation>
    <scope>NUCLEOTIDE SEQUENCE [LARGE SCALE GENOMIC DNA]</scope>
    <source>
        <strain evidence="2 3">FSL L7-1507</strain>
    </source>
</reference>
<dbReference type="Pfam" id="PF13349">
    <property type="entry name" value="DUF4097"/>
    <property type="match status" value="1"/>
</dbReference>
<evidence type="ECO:0000313" key="3">
    <source>
        <dbReference type="Proteomes" id="UP000559885"/>
    </source>
</evidence>
<feature type="domain" description="DUF4097" evidence="1">
    <location>
        <begin position="47"/>
        <end position="351"/>
    </location>
</feature>
<dbReference type="AlphaFoldDB" id="A0A841ZRN2"/>
<comment type="caution">
    <text evidence="2">The sequence shown here is derived from an EMBL/GenBank/DDBJ whole genome shotgun (WGS) entry which is preliminary data.</text>
</comment>
<evidence type="ECO:0000313" key="2">
    <source>
        <dbReference type="EMBL" id="MBC1522064.1"/>
    </source>
</evidence>
<name>A0A841ZRN2_9LIST</name>
<organism evidence="2 3">
    <name type="scientific">Listeria aquatica</name>
    <dbReference type="NCBI Taxonomy" id="1494960"/>
    <lineage>
        <taxon>Bacteria</taxon>
        <taxon>Bacillati</taxon>
        <taxon>Bacillota</taxon>
        <taxon>Bacilli</taxon>
        <taxon>Bacillales</taxon>
        <taxon>Listeriaceae</taxon>
        <taxon>Listeria</taxon>
    </lineage>
</organism>
<sequence length="361" mass="40277">MKKQIGIAFILIFIGLAGLIACFIAKNSQDIGQNYYKEWNISANQTKNLQISSEKDTDLRVKRTSDNKVSLRVEGKMAKAEVKDLKALTGTKNAFHLTLGTKHNWLEKWHRPHYGVQKVTLLIPESMSLGELKADLNKANVRLDKVQGKKLAITIYDGEVIGSHGRFDVTKIDTKKSLTDLSYWDGTISMFSEKGDQFLKDSSGNFTLQNQSGLSQVHRHGGTKGEILNFSGKVIATESHLDHLTINSTEGTEIVQGLRGDLLLSTKKGKSILRDNRGEQLVSSENGDVIVSQTHLMKKMNVKSKKGLIKLTLNKSYQKQPITINAPLGSVESDFHWQSKQKNARIVLTTTKGEIKVFQEE</sequence>
<protein>
    <submittedName>
        <fullName evidence="2">DUF4097 family beta strand repeat protein</fullName>
    </submittedName>
</protein>
<dbReference type="Proteomes" id="UP000559885">
    <property type="component" value="Unassembled WGS sequence"/>
</dbReference>
<dbReference type="PROSITE" id="PS51257">
    <property type="entry name" value="PROKAR_LIPOPROTEIN"/>
    <property type="match status" value="1"/>
</dbReference>
<evidence type="ECO:0000259" key="1">
    <source>
        <dbReference type="Pfam" id="PF13349"/>
    </source>
</evidence>
<gene>
    <name evidence="2" type="ORF">HB912_10445</name>
</gene>
<accession>A0A841ZRN2</accession>
<dbReference type="InterPro" id="IPR025164">
    <property type="entry name" value="Toastrack_DUF4097"/>
</dbReference>
<dbReference type="RefSeq" id="WP_185374388.1">
    <property type="nucleotide sequence ID" value="NZ_JAARRM010000004.1"/>
</dbReference>
<proteinExistence type="predicted"/>